<keyword evidence="2" id="KW-0813">Transport</keyword>
<keyword evidence="3" id="KW-1003">Cell membrane</keyword>
<evidence type="ECO:0000256" key="6">
    <source>
        <dbReference type="ARBA" id="ARBA00022989"/>
    </source>
</evidence>
<keyword evidence="4" id="KW-0997">Cell inner membrane</keyword>
<feature type="transmembrane region" description="Helical" evidence="8">
    <location>
        <begin position="164"/>
        <end position="182"/>
    </location>
</feature>
<evidence type="ECO:0000256" key="4">
    <source>
        <dbReference type="ARBA" id="ARBA00022519"/>
    </source>
</evidence>
<evidence type="ECO:0000256" key="5">
    <source>
        <dbReference type="ARBA" id="ARBA00022692"/>
    </source>
</evidence>
<proteinExistence type="predicted"/>
<comment type="subcellular location">
    <subcellularLocation>
        <location evidence="1">Cell inner membrane</location>
        <topology evidence="1">Multi-pass membrane protein</topology>
    </subcellularLocation>
</comment>
<feature type="transmembrane region" description="Helical" evidence="8">
    <location>
        <begin position="188"/>
        <end position="209"/>
    </location>
</feature>
<dbReference type="PANTHER" id="PTHR30574">
    <property type="entry name" value="INNER MEMBRANE PROTEIN YEDE"/>
    <property type="match status" value="1"/>
</dbReference>
<keyword evidence="6 8" id="KW-1133">Transmembrane helix</keyword>
<accession>A0A084AQL1</accession>
<reference evidence="9 10" key="1">
    <citation type="journal article" date="2014" name="BMC Genomics">
        <title>Comparative genome sequencing reveals chemotype-specific gene clusters in the toxigenic black mold Stachybotrys.</title>
        <authorList>
            <person name="Semeiks J."/>
            <person name="Borek D."/>
            <person name="Otwinowski Z."/>
            <person name="Grishin N.V."/>
        </authorList>
    </citation>
    <scope>NUCLEOTIDE SEQUENCE [LARGE SCALE GENOMIC DNA]</scope>
    <source>
        <strain evidence="10">CBS 109288 / IBT 7711</strain>
    </source>
</reference>
<evidence type="ECO:0000256" key="1">
    <source>
        <dbReference type="ARBA" id="ARBA00004429"/>
    </source>
</evidence>
<dbReference type="HOGENOM" id="CLU_053006_0_0_1"/>
<dbReference type="Proteomes" id="UP000028045">
    <property type="component" value="Unassembled WGS sequence"/>
</dbReference>
<keyword evidence="10" id="KW-1185">Reference proteome</keyword>
<evidence type="ECO:0000256" key="7">
    <source>
        <dbReference type="ARBA" id="ARBA00023136"/>
    </source>
</evidence>
<evidence type="ECO:0000256" key="8">
    <source>
        <dbReference type="SAM" id="Phobius"/>
    </source>
</evidence>
<feature type="transmembrane region" description="Helical" evidence="8">
    <location>
        <begin position="274"/>
        <end position="292"/>
    </location>
</feature>
<feature type="transmembrane region" description="Helical" evidence="8">
    <location>
        <begin position="242"/>
        <end position="262"/>
    </location>
</feature>
<dbReference type="AlphaFoldDB" id="A0A084AQL1"/>
<dbReference type="EMBL" id="KL648609">
    <property type="protein sequence ID" value="KEY67590.1"/>
    <property type="molecule type" value="Genomic_DNA"/>
</dbReference>
<keyword evidence="7 8" id="KW-0472">Membrane</keyword>
<dbReference type="OrthoDB" id="10254418at2759"/>
<sequence length="330" mass="33484">MPATTVSLLTGAVFGTGLTLSGVASPQVIRDQFRLSDFHMLLTFLTASASSAAVFAIYNRNSSTKKIAPRTDNSYGWVGKFDGNVIGGAMVGLGMSLTGACPGTVLVQATAGIGTSRMLACSALLAGIAWVKVKPFIINPPATSVQAQDASIMAATGWSAGRTIVSYETAMLAAIATALAVAPRSPALLHPVVGGLLIGFAQFFSVIVAQKPVGVSAAYEEFGKLFWSAVDNKKMGKLPDSLAFACGLVAGSFSTMLAVPATREALARSEAVPLPFVLVGGLLLTFGARIAGGCTSGHGISGMATLGLSSLITVASMFGTATLSGLLLSA</sequence>
<dbReference type="GO" id="GO:0005886">
    <property type="term" value="C:plasma membrane"/>
    <property type="evidence" value="ECO:0007669"/>
    <property type="project" value="UniProtKB-SubCell"/>
</dbReference>
<evidence type="ECO:0000256" key="2">
    <source>
        <dbReference type="ARBA" id="ARBA00022448"/>
    </source>
</evidence>
<protein>
    <submittedName>
        <fullName evidence="9">Uncharacterized protein</fullName>
    </submittedName>
</protein>
<dbReference type="PANTHER" id="PTHR30574:SF1">
    <property type="entry name" value="SULPHUR TRANSPORT DOMAIN-CONTAINING PROTEIN"/>
    <property type="match status" value="1"/>
</dbReference>
<gene>
    <name evidence="9" type="ORF">S7711_08263</name>
</gene>
<feature type="transmembrane region" description="Helical" evidence="8">
    <location>
        <begin position="36"/>
        <end position="58"/>
    </location>
</feature>
<name>A0A084AQL1_STACB</name>
<evidence type="ECO:0000313" key="10">
    <source>
        <dbReference type="Proteomes" id="UP000028045"/>
    </source>
</evidence>
<evidence type="ECO:0000256" key="3">
    <source>
        <dbReference type="ARBA" id="ARBA00022475"/>
    </source>
</evidence>
<dbReference type="InterPro" id="IPR007272">
    <property type="entry name" value="Sulf_transp_TsuA/YedE"/>
</dbReference>
<evidence type="ECO:0000313" key="9">
    <source>
        <dbReference type="EMBL" id="KEY67590.1"/>
    </source>
</evidence>
<keyword evidence="5 8" id="KW-0812">Transmembrane</keyword>
<dbReference type="Pfam" id="PF04143">
    <property type="entry name" value="Sulf_transp"/>
    <property type="match status" value="1"/>
</dbReference>
<organism evidence="9 10">
    <name type="scientific">Stachybotrys chartarum (strain CBS 109288 / IBT 7711)</name>
    <name type="common">Toxic black mold</name>
    <name type="synonym">Stilbospora chartarum</name>
    <dbReference type="NCBI Taxonomy" id="1280523"/>
    <lineage>
        <taxon>Eukaryota</taxon>
        <taxon>Fungi</taxon>
        <taxon>Dikarya</taxon>
        <taxon>Ascomycota</taxon>
        <taxon>Pezizomycotina</taxon>
        <taxon>Sordariomycetes</taxon>
        <taxon>Hypocreomycetidae</taxon>
        <taxon>Hypocreales</taxon>
        <taxon>Stachybotryaceae</taxon>
        <taxon>Stachybotrys</taxon>
    </lineage>
</organism>
<feature type="transmembrane region" description="Helical" evidence="8">
    <location>
        <begin position="304"/>
        <end position="328"/>
    </location>
</feature>